<dbReference type="Pfam" id="PF00069">
    <property type="entry name" value="Pkinase"/>
    <property type="match status" value="1"/>
</dbReference>
<dbReference type="InterPro" id="IPR051681">
    <property type="entry name" value="Ser/Thr_Kinases-Pseudokinases"/>
</dbReference>
<dbReference type="PANTHER" id="PTHR44329">
    <property type="entry name" value="SERINE/THREONINE-PROTEIN KINASE TNNI3K-RELATED"/>
    <property type="match status" value="1"/>
</dbReference>
<dbReference type="Gene3D" id="1.10.510.10">
    <property type="entry name" value="Transferase(Phosphotransferase) domain 1"/>
    <property type="match status" value="1"/>
</dbReference>
<dbReference type="Proteomes" id="UP001146120">
    <property type="component" value="Unassembled WGS sequence"/>
</dbReference>
<dbReference type="InterPro" id="IPR000719">
    <property type="entry name" value="Prot_kinase_dom"/>
</dbReference>
<dbReference type="PANTHER" id="PTHR44329:SF214">
    <property type="entry name" value="PROTEIN KINASE DOMAIN-CONTAINING PROTEIN"/>
    <property type="match status" value="1"/>
</dbReference>
<name>A0AAV2YMH9_9STRA</name>
<dbReference type="PROSITE" id="PS50011">
    <property type="entry name" value="PROTEIN_KINASE_DOM"/>
    <property type="match status" value="1"/>
</dbReference>
<comment type="caution">
    <text evidence="2">The sequence shown here is derived from an EMBL/GenBank/DDBJ whole genome shotgun (WGS) entry which is preliminary data.</text>
</comment>
<reference evidence="2" key="1">
    <citation type="submission" date="2022-11" db="EMBL/GenBank/DDBJ databases">
        <authorList>
            <person name="Morgan W.R."/>
            <person name="Tartar A."/>
        </authorList>
    </citation>
    <scope>NUCLEOTIDE SEQUENCE</scope>
    <source>
        <strain evidence="2">ARSEF 373</strain>
    </source>
</reference>
<accession>A0AAV2YMH9</accession>
<dbReference type="AlphaFoldDB" id="A0AAV2YMH9"/>
<dbReference type="GO" id="GO:0005524">
    <property type="term" value="F:ATP binding"/>
    <property type="evidence" value="ECO:0007669"/>
    <property type="project" value="InterPro"/>
</dbReference>
<evidence type="ECO:0000313" key="3">
    <source>
        <dbReference type="Proteomes" id="UP001146120"/>
    </source>
</evidence>
<evidence type="ECO:0000313" key="2">
    <source>
        <dbReference type="EMBL" id="DAZ94524.1"/>
    </source>
</evidence>
<evidence type="ECO:0000259" key="1">
    <source>
        <dbReference type="PROSITE" id="PS50011"/>
    </source>
</evidence>
<dbReference type="GO" id="GO:0004674">
    <property type="term" value="F:protein serine/threonine kinase activity"/>
    <property type="evidence" value="ECO:0007669"/>
    <property type="project" value="TreeGrafter"/>
</dbReference>
<keyword evidence="3" id="KW-1185">Reference proteome</keyword>
<proteinExistence type="predicted"/>
<reference evidence="2" key="2">
    <citation type="journal article" date="2023" name="Microbiol Resour">
        <title>Decontamination and Annotation of the Draft Genome Sequence of the Oomycete Lagenidium giganteum ARSEF 373.</title>
        <authorList>
            <person name="Morgan W.R."/>
            <person name="Tartar A."/>
        </authorList>
    </citation>
    <scope>NUCLEOTIDE SEQUENCE</scope>
    <source>
        <strain evidence="2">ARSEF 373</strain>
    </source>
</reference>
<dbReference type="EMBL" id="DAKRPA010000246">
    <property type="protein sequence ID" value="DAZ94524.1"/>
    <property type="molecule type" value="Genomic_DNA"/>
</dbReference>
<protein>
    <recommendedName>
        <fullName evidence="1">Protein kinase domain-containing protein</fullName>
    </recommendedName>
</protein>
<feature type="domain" description="Protein kinase" evidence="1">
    <location>
        <begin position="1"/>
        <end position="164"/>
    </location>
</feature>
<dbReference type="InterPro" id="IPR011009">
    <property type="entry name" value="Kinase-like_dom_sf"/>
</dbReference>
<organism evidence="2 3">
    <name type="scientific">Lagenidium giganteum</name>
    <dbReference type="NCBI Taxonomy" id="4803"/>
    <lineage>
        <taxon>Eukaryota</taxon>
        <taxon>Sar</taxon>
        <taxon>Stramenopiles</taxon>
        <taxon>Oomycota</taxon>
        <taxon>Peronosporomycetes</taxon>
        <taxon>Pythiales</taxon>
        <taxon>Pythiaceae</taxon>
    </lineage>
</organism>
<gene>
    <name evidence="2" type="ORF">N0F65_001540</name>
</gene>
<sequence length="203" mass="22812">MHGLTLALSHRDLKSRHILLNDQFTAKLSDLGHARNRPRTDLMAGPVFGSGRWMAPELLTSTARASVDGAAADVYSFGVLLVELDSHDLPYAHVLEDNPDMTETTLHRMIVDRQVKPEIDAATTSCPLRIQQLVMQCTTYEPEDRPSMADVVVQLREIARSQLLTRLDTIESAILQSQSQRSLQFFAYDSDTEEKQSEGRRSF</sequence>
<dbReference type="SUPFAM" id="SSF56112">
    <property type="entry name" value="Protein kinase-like (PK-like)"/>
    <property type="match status" value="1"/>
</dbReference>